<dbReference type="Proteomes" id="UP000176050">
    <property type="component" value="Chromosome"/>
</dbReference>
<dbReference type="CDD" id="cd06828">
    <property type="entry name" value="PLPDE_III_DapDC"/>
    <property type="match status" value="1"/>
</dbReference>
<dbReference type="RefSeq" id="WP_070235985.1">
    <property type="nucleotide sequence ID" value="NZ_CP017478.1"/>
</dbReference>
<keyword evidence="2 5" id="KW-0210">Decarboxylase</keyword>
<evidence type="ECO:0000256" key="1">
    <source>
        <dbReference type="ARBA" id="ARBA00001933"/>
    </source>
</evidence>
<dbReference type="NCBIfam" id="TIGR01048">
    <property type="entry name" value="lysA"/>
    <property type="match status" value="1"/>
</dbReference>
<dbReference type="Gene3D" id="2.40.37.10">
    <property type="entry name" value="Lyase, Ornithine Decarboxylase, Chain A, domain 1"/>
    <property type="match status" value="1"/>
</dbReference>
<dbReference type="SUPFAM" id="SSF50621">
    <property type="entry name" value="Alanine racemase C-terminal domain-like"/>
    <property type="match status" value="1"/>
</dbReference>
<dbReference type="GO" id="GO:0030170">
    <property type="term" value="F:pyridoxal phosphate binding"/>
    <property type="evidence" value="ECO:0007669"/>
    <property type="project" value="UniProtKB-UniRule"/>
</dbReference>
<dbReference type="PANTHER" id="PTHR43727">
    <property type="entry name" value="DIAMINOPIMELATE DECARBOXYLASE"/>
    <property type="match status" value="1"/>
</dbReference>
<dbReference type="Pfam" id="PF00278">
    <property type="entry name" value="Orn_DAP_Arg_deC"/>
    <property type="match status" value="1"/>
</dbReference>
<dbReference type="PRINTS" id="PR01181">
    <property type="entry name" value="DAPDCRBXLASE"/>
</dbReference>
<comment type="function">
    <text evidence="5">Specifically catalyzes the decarboxylation of meso-diaminopimelate (meso-DAP) to L-lysine.</text>
</comment>
<comment type="cofactor">
    <cofactor evidence="1 5 7 8">
        <name>pyridoxal 5'-phosphate</name>
        <dbReference type="ChEBI" id="CHEBI:597326"/>
    </cofactor>
</comment>
<evidence type="ECO:0000256" key="3">
    <source>
        <dbReference type="ARBA" id="ARBA00022898"/>
    </source>
</evidence>
<dbReference type="InterPro" id="IPR000183">
    <property type="entry name" value="Orn/DAP/Arg_de-COase"/>
</dbReference>
<feature type="binding site" evidence="5">
    <location>
        <position position="218"/>
    </location>
    <ligand>
        <name>pyridoxal 5'-phosphate</name>
        <dbReference type="ChEBI" id="CHEBI:597326"/>
    </ligand>
</feature>
<dbReference type="AlphaFoldDB" id="A0A1D8P5J9"/>
<dbReference type="Gene3D" id="3.20.20.10">
    <property type="entry name" value="Alanine racemase"/>
    <property type="match status" value="1"/>
</dbReference>
<dbReference type="GO" id="GO:0009089">
    <property type="term" value="P:lysine biosynthetic process via diaminopimelate"/>
    <property type="evidence" value="ECO:0007669"/>
    <property type="project" value="UniProtKB-UniRule"/>
</dbReference>
<dbReference type="EC" id="4.1.1.20" evidence="5 6"/>
<dbReference type="SUPFAM" id="SSF51419">
    <property type="entry name" value="PLP-binding barrel"/>
    <property type="match status" value="1"/>
</dbReference>
<dbReference type="PROSITE" id="PS00878">
    <property type="entry name" value="ODR_DC_2_1"/>
    <property type="match status" value="1"/>
</dbReference>
<evidence type="ECO:0000313" key="12">
    <source>
        <dbReference type="Proteomes" id="UP000176050"/>
    </source>
</evidence>
<evidence type="ECO:0000259" key="10">
    <source>
        <dbReference type="Pfam" id="PF02784"/>
    </source>
</evidence>
<keyword evidence="4 5" id="KW-0456">Lyase</keyword>
<dbReference type="PRINTS" id="PR01179">
    <property type="entry name" value="ODADCRBXLASE"/>
</dbReference>
<dbReference type="KEGG" id="lul:LPB138_03720"/>
<reference evidence="11 12" key="1">
    <citation type="submission" date="2016-10" db="EMBL/GenBank/DDBJ databases">
        <title>Lutibacter sp. LPB0138, isolated from marine gastropod.</title>
        <authorList>
            <person name="Kim E."/>
            <person name="Yi H."/>
        </authorList>
    </citation>
    <scope>NUCLEOTIDE SEQUENCE [LARGE SCALE GENOMIC DNA]</scope>
    <source>
        <strain evidence="11 12">LPB0138</strain>
    </source>
</reference>
<dbReference type="FunFam" id="3.20.20.10:FF:000003">
    <property type="entry name" value="Diaminopimelate decarboxylase"/>
    <property type="match status" value="1"/>
</dbReference>
<feature type="binding site" evidence="5">
    <location>
        <position position="298"/>
    </location>
    <ligand>
        <name>substrate</name>
    </ligand>
</feature>
<evidence type="ECO:0000256" key="5">
    <source>
        <dbReference type="HAMAP-Rule" id="MF_02120"/>
    </source>
</evidence>
<dbReference type="InterPro" id="IPR022643">
    <property type="entry name" value="De-COase2_C"/>
</dbReference>
<dbReference type="HAMAP" id="MF_02120">
    <property type="entry name" value="LysA"/>
    <property type="match status" value="1"/>
</dbReference>
<proteinExistence type="inferred from homology"/>
<comment type="pathway">
    <text evidence="5 8">Amino-acid biosynthesis; L-lysine biosynthesis via DAP pathway; L-lysine from DL-2,6-diaminopimelate: step 1/1.</text>
</comment>
<dbReference type="UniPathway" id="UPA00034">
    <property type="reaction ID" value="UER00027"/>
</dbReference>
<evidence type="ECO:0000256" key="4">
    <source>
        <dbReference type="ARBA" id="ARBA00023239"/>
    </source>
</evidence>
<accession>A0A1D8P5J9</accession>
<evidence type="ECO:0000259" key="9">
    <source>
        <dbReference type="Pfam" id="PF00278"/>
    </source>
</evidence>
<dbReference type="InterPro" id="IPR002986">
    <property type="entry name" value="DAP_deCOOHase_LysA"/>
</dbReference>
<dbReference type="PANTHER" id="PTHR43727:SF2">
    <property type="entry name" value="GROUP IV DECARBOXYLASE"/>
    <property type="match status" value="1"/>
</dbReference>
<keyword evidence="5 8" id="KW-0457">Lysine biosynthesis</keyword>
<dbReference type="InterPro" id="IPR009006">
    <property type="entry name" value="Ala_racemase/Decarboxylase_C"/>
</dbReference>
<evidence type="ECO:0000256" key="8">
    <source>
        <dbReference type="RuleBase" id="RU003738"/>
    </source>
</evidence>
<feature type="binding site" evidence="5">
    <location>
        <position position="329"/>
    </location>
    <ligand>
        <name>substrate</name>
    </ligand>
</feature>
<feature type="domain" description="Orn/DAP/Arg decarboxylase 2 N-terminal" evidence="10">
    <location>
        <begin position="24"/>
        <end position="266"/>
    </location>
</feature>
<feature type="binding site" evidence="5">
    <location>
        <position position="356"/>
    </location>
    <ligand>
        <name>pyridoxal 5'-phosphate</name>
        <dbReference type="ChEBI" id="CHEBI:597326"/>
    </ligand>
</feature>
<dbReference type="InterPro" id="IPR022653">
    <property type="entry name" value="De-COase2_pyr-phos_BS"/>
</dbReference>
<feature type="modified residue" description="N6-(pyridoxal phosphate)lysine" evidence="5 7">
    <location>
        <position position="49"/>
    </location>
</feature>
<feature type="active site" description="Proton donor" evidence="7">
    <location>
        <position position="328"/>
    </location>
</feature>
<sequence>MQNQLLLSLVEKYGCPLYVYDANKIEAQYNRMINAFSSVKNLKINYAVKANTNLNILKILRNLGSGTDCVSIQEVKLCIKAGFNIKDISYTPSGVSFEEINEAISLGVKITLDNFSILEKFGEKYPNTPVSLRINPHVMAGGNHKISTGHIDSKFGISIYQIDEIKNVISKYGTTINGIHMHTGSDIYNIDAFLKATEILLNVAKEFNTIEFVDFGSGFKVPYKSGDNETNIEEMGLKLSHRFKEFCKEYGKDLTLIFEPGKFLVSESGNLLVKVNVVKTTPNIVFAGVDSGLNHLIRPMMYDAYHHITNVSNPDGDKKYYSVVGYICETDTFGADRKIGEITEGDILCLHNAGAYSFSMSSNYNSRYRPAEVMVYNGKDYLIRERETFEDLLRNQVEINL</sequence>
<evidence type="ECO:0000256" key="7">
    <source>
        <dbReference type="PIRSR" id="PIRSR600183-50"/>
    </source>
</evidence>
<keyword evidence="5" id="KW-0028">Amino-acid biosynthesis</keyword>
<dbReference type="InterPro" id="IPR022644">
    <property type="entry name" value="De-COase2_N"/>
</dbReference>
<feature type="binding site" evidence="5">
    <location>
        <position position="356"/>
    </location>
    <ligand>
        <name>substrate</name>
    </ligand>
</feature>
<evidence type="ECO:0000256" key="6">
    <source>
        <dbReference type="NCBIfam" id="TIGR01048"/>
    </source>
</evidence>
<dbReference type="Pfam" id="PF02784">
    <property type="entry name" value="Orn_Arg_deC_N"/>
    <property type="match status" value="1"/>
</dbReference>
<dbReference type="STRING" id="1850246.LPB138_03720"/>
<dbReference type="OrthoDB" id="9802241at2"/>
<comment type="similarity">
    <text evidence="5">Belongs to the Orn/Lys/Arg decarboxylase class-II family. LysA subfamily.</text>
</comment>
<dbReference type="EMBL" id="CP017478">
    <property type="protein sequence ID" value="AOW19846.1"/>
    <property type="molecule type" value="Genomic_DNA"/>
</dbReference>
<protein>
    <recommendedName>
        <fullName evidence="5 6">Diaminopimelate decarboxylase</fullName>
        <shortName evidence="5">DAP decarboxylase</shortName>
        <shortName evidence="5">DAPDC</shortName>
        <ecNumber evidence="5 6">4.1.1.20</ecNumber>
    </recommendedName>
</protein>
<evidence type="ECO:0000313" key="11">
    <source>
        <dbReference type="EMBL" id="AOW19846.1"/>
    </source>
</evidence>
<keyword evidence="12" id="KW-1185">Reference proteome</keyword>
<keyword evidence="3 5" id="KW-0663">Pyridoxal phosphate</keyword>
<feature type="domain" description="Orn/DAP/Arg decarboxylase 2 C-terminal" evidence="9">
    <location>
        <begin position="18"/>
        <end position="354"/>
    </location>
</feature>
<feature type="binding site" evidence="5">
    <location>
        <position position="302"/>
    </location>
    <ligand>
        <name>substrate</name>
    </ligand>
</feature>
<organism evidence="11 12">
    <name type="scientific">Urechidicola croceus</name>
    <dbReference type="NCBI Taxonomy" id="1850246"/>
    <lineage>
        <taxon>Bacteria</taxon>
        <taxon>Pseudomonadati</taxon>
        <taxon>Bacteroidota</taxon>
        <taxon>Flavobacteriia</taxon>
        <taxon>Flavobacteriales</taxon>
        <taxon>Flavobacteriaceae</taxon>
        <taxon>Urechidicola</taxon>
    </lineage>
</organism>
<gene>
    <name evidence="5" type="primary">lysA</name>
    <name evidence="11" type="ORF">LPB138_03720</name>
</gene>
<dbReference type="GO" id="GO:0008836">
    <property type="term" value="F:diaminopimelate decarboxylase activity"/>
    <property type="evidence" value="ECO:0007669"/>
    <property type="project" value="UniProtKB-UniRule"/>
</dbReference>
<name>A0A1D8P5J9_9FLAO</name>
<comment type="subunit">
    <text evidence="5">Homodimer.</text>
</comment>
<comment type="catalytic activity">
    <reaction evidence="5 8">
        <text>meso-2,6-diaminopimelate + H(+) = L-lysine + CO2</text>
        <dbReference type="Rhea" id="RHEA:15101"/>
        <dbReference type="ChEBI" id="CHEBI:15378"/>
        <dbReference type="ChEBI" id="CHEBI:16526"/>
        <dbReference type="ChEBI" id="CHEBI:32551"/>
        <dbReference type="ChEBI" id="CHEBI:57791"/>
        <dbReference type="EC" id="4.1.1.20"/>
    </reaction>
</comment>
<dbReference type="InterPro" id="IPR029066">
    <property type="entry name" value="PLP-binding_barrel"/>
</dbReference>
<evidence type="ECO:0000256" key="2">
    <source>
        <dbReference type="ARBA" id="ARBA00022793"/>
    </source>
</evidence>
<comment type="caution">
    <text evidence="5">Lacks conserved residue(s) required for the propagation of feature annotation.</text>
</comment>